<dbReference type="InterPro" id="IPR010430">
    <property type="entry name" value="DUF1028"/>
</dbReference>
<reference evidence="1 2" key="1">
    <citation type="submission" date="2020-01" db="EMBL/GenBank/DDBJ databases">
        <authorList>
            <person name="Kim M.K."/>
        </authorList>
    </citation>
    <scope>NUCLEOTIDE SEQUENCE [LARGE SCALE GENOMIC DNA]</scope>
    <source>
        <strain evidence="1 2">172606-1</strain>
    </source>
</reference>
<dbReference type="Proteomes" id="UP000480178">
    <property type="component" value="Chromosome"/>
</dbReference>
<organism evidence="1 2">
    <name type="scientific">Rhodocytophaga rosea</name>
    <dbReference type="NCBI Taxonomy" id="2704465"/>
    <lineage>
        <taxon>Bacteria</taxon>
        <taxon>Pseudomonadati</taxon>
        <taxon>Bacteroidota</taxon>
        <taxon>Cytophagia</taxon>
        <taxon>Cytophagales</taxon>
        <taxon>Rhodocytophagaceae</taxon>
        <taxon>Rhodocytophaga</taxon>
    </lineage>
</organism>
<evidence type="ECO:0000313" key="2">
    <source>
        <dbReference type="Proteomes" id="UP000480178"/>
    </source>
</evidence>
<dbReference type="AlphaFoldDB" id="A0A6C0GK10"/>
<dbReference type="Gene3D" id="3.60.20.10">
    <property type="entry name" value="Glutamine Phosphoribosylpyrophosphate, subunit 1, domain 1"/>
    <property type="match status" value="1"/>
</dbReference>
<accession>A0A6C0GK10</accession>
<sequence length="248" mass="26924">MTSQNFNSLKPFSATLLLLLACYSYSFATWSIILIDPETREIGIAGASCTYNCYGIGGIIPGKGAIIVQAMSNKEAKARGLEMIISGNSPEQIIAELRNTIYDPERQQYAVVTLQHLLAPKTYTGDSTHVYNGALTATGISVQGNTLASNSAIQKILEAVLNARKEGLRIDAILMKALEAGAQDGGDKRCGEQKATTAFITVARPDDHPKRPYLNLVIFGQGKGGQNAVVMLRNKYDKWKVKQQAKEK</sequence>
<evidence type="ECO:0000313" key="1">
    <source>
        <dbReference type="EMBL" id="QHT68411.1"/>
    </source>
</evidence>
<protein>
    <submittedName>
        <fullName evidence="1">DUF1028 domain-containing protein</fullName>
    </submittedName>
</protein>
<dbReference type="EMBL" id="CP048222">
    <property type="protein sequence ID" value="QHT68411.1"/>
    <property type="molecule type" value="Genomic_DNA"/>
</dbReference>
<dbReference type="Pfam" id="PF06267">
    <property type="entry name" value="DUF1028"/>
    <property type="match status" value="1"/>
</dbReference>
<dbReference type="PANTHER" id="PTHR39328">
    <property type="entry name" value="BLL2871 PROTEIN"/>
    <property type="match status" value="1"/>
</dbReference>
<gene>
    <name evidence="1" type="ORF">GXP67_18070</name>
</gene>
<dbReference type="PANTHER" id="PTHR39328:SF1">
    <property type="entry name" value="BLL2871 PROTEIN"/>
    <property type="match status" value="1"/>
</dbReference>
<dbReference type="RefSeq" id="WP_162444424.1">
    <property type="nucleotide sequence ID" value="NZ_CP048222.1"/>
</dbReference>
<keyword evidence="2" id="KW-1185">Reference proteome</keyword>
<proteinExistence type="predicted"/>
<dbReference type="InterPro" id="IPR029055">
    <property type="entry name" value="Ntn_hydrolases_N"/>
</dbReference>
<dbReference type="SUPFAM" id="SSF56235">
    <property type="entry name" value="N-terminal nucleophile aminohydrolases (Ntn hydrolases)"/>
    <property type="match status" value="1"/>
</dbReference>
<name>A0A6C0GK10_9BACT</name>
<dbReference type="KEGG" id="rhoz:GXP67_18070"/>